<organism evidence="2 3">
    <name type="scientific">Echinops telfairi</name>
    <name type="common">Lesser hedgehog tenrec</name>
    <dbReference type="NCBI Taxonomy" id="9371"/>
    <lineage>
        <taxon>Eukaryota</taxon>
        <taxon>Metazoa</taxon>
        <taxon>Chordata</taxon>
        <taxon>Craniata</taxon>
        <taxon>Vertebrata</taxon>
        <taxon>Euteleostomi</taxon>
        <taxon>Mammalia</taxon>
        <taxon>Eutheria</taxon>
        <taxon>Afrotheria</taxon>
        <taxon>Tenrecidae</taxon>
        <taxon>Tenrecinae</taxon>
        <taxon>Echinops</taxon>
    </lineage>
</organism>
<keyword evidence="1" id="KW-1133">Transmembrane helix</keyword>
<dbReference type="RefSeq" id="XP_012862952.1">
    <property type="nucleotide sequence ID" value="XM_013007498.2"/>
</dbReference>
<gene>
    <name evidence="3" type="primary">TMEM262</name>
</gene>
<evidence type="ECO:0000313" key="2">
    <source>
        <dbReference type="Proteomes" id="UP000694863"/>
    </source>
</evidence>
<proteinExistence type="predicted"/>
<protein>
    <submittedName>
        <fullName evidence="3">Transmembrane protein 262</fullName>
    </submittedName>
</protein>
<sequence>MQWRERLAILFFPQGLIPTLAAMLLFLIHLGIFANDLHNFYVSYRYDLMSFKYTTFLVFSQVIGISWAAVGTLQAEMADDKGLRIFGLTILGLNGLLFFSRLALDFLALKYRREYH</sequence>
<keyword evidence="1" id="KW-0472">Membrane</keyword>
<keyword evidence="2" id="KW-1185">Reference proteome</keyword>
<feature type="transmembrane region" description="Helical" evidence="1">
    <location>
        <begin position="85"/>
        <end position="104"/>
    </location>
</feature>
<evidence type="ECO:0000313" key="3">
    <source>
        <dbReference type="RefSeq" id="XP_012862952.1"/>
    </source>
</evidence>
<dbReference type="PANTHER" id="PTHR37998">
    <property type="entry name" value="TRANSMEMBRANE PROTEIN 262"/>
    <property type="match status" value="1"/>
</dbReference>
<dbReference type="Proteomes" id="UP000694863">
    <property type="component" value="Unplaced"/>
</dbReference>
<feature type="transmembrane region" description="Helical" evidence="1">
    <location>
        <begin position="7"/>
        <end position="33"/>
    </location>
</feature>
<dbReference type="InterPro" id="IPR040431">
    <property type="entry name" value="TM262"/>
</dbReference>
<keyword evidence="1 3" id="KW-0812">Transmembrane</keyword>
<feature type="transmembrane region" description="Helical" evidence="1">
    <location>
        <begin position="53"/>
        <end position="73"/>
    </location>
</feature>
<dbReference type="GeneID" id="105979598"/>
<name>A0ABM0ZT39_ECHTE</name>
<dbReference type="PANTHER" id="PTHR37998:SF1">
    <property type="entry name" value="CATION CHANNEL SPERM-ASSOCIATED AUXILIARY SUBUNIT TMEM262"/>
    <property type="match status" value="1"/>
</dbReference>
<evidence type="ECO:0000256" key="1">
    <source>
        <dbReference type="SAM" id="Phobius"/>
    </source>
</evidence>
<reference evidence="3" key="1">
    <citation type="submission" date="2025-08" db="UniProtKB">
        <authorList>
            <consortium name="RefSeq"/>
        </authorList>
    </citation>
    <scope>IDENTIFICATION</scope>
</reference>
<accession>A0ABM0ZT39</accession>